<dbReference type="EMBL" id="GBRH01238120">
    <property type="protein sequence ID" value="JAD59775.1"/>
    <property type="molecule type" value="Transcribed_RNA"/>
</dbReference>
<reference evidence="1" key="1">
    <citation type="submission" date="2014-09" db="EMBL/GenBank/DDBJ databases">
        <authorList>
            <person name="Magalhaes I.L.F."/>
            <person name="Oliveira U."/>
            <person name="Santos F.R."/>
            <person name="Vidigal T.H.D.A."/>
            <person name="Brescovit A.D."/>
            <person name="Santos A.J."/>
        </authorList>
    </citation>
    <scope>NUCLEOTIDE SEQUENCE</scope>
    <source>
        <tissue evidence="1">Shoot tissue taken approximately 20 cm above the soil surface</tissue>
    </source>
</reference>
<protein>
    <submittedName>
        <fullName evidence="1">Uncharacterized protein</fullName>
    </submittedName>
</protein>
<dbReference type="AlphaFoldDB" id="A0A0A9BEW3"/>
<name>A0A0A9BEW3_ARUDO</name>
<accession>A0A0A9BEW3</accession>
<organism evidence="1">
    <name type="scientific">Arundo donax</name>
    <name type="common">Giant reed</name>
    <name type="synonym">Donax arundinaceus</name>
    <dbReference type="NCBI Taxonomy" id="35708"/>
    <lineage>
        <taxon>Eukaryota</taxon>
        <taxon>Viridiplantae</taxon>
        <taxon>Streptophyta</taxon>
        <taxon>Embryophyta</taxon>
        <taxon>Tracheophyta</taxon>
        <taxon>Spermatophyta</taxon>
        <taxon>Magnoliopsida</taxon>
        <taxon>Liliopsida</taxon>
        <taxon>Poales</taxon>
        <taxon>Poaceae</taxon>
        <taxon>PACMAD clade</taxon>
        <taxon>Arundinoideae</taxon>
        <taxon>Arundineae</taxon>
        <taxon>Arundo</taxon>
    </lineage>
</organism>
<evidence type="ECO:0000313" key="1">
    <source>
        <dbReference type="EMBL" id="JAD59775.1"/>
    </source>
</evidence>
<sequence length="56" mass="6187">MKIVAKPPHRLHQDSMQAYYVRLGFQLPLGESYILVPSASTTSSKSSTPTYSICSL</sequence>
<reference evidence="1" key="2">
    <citation type="journal article" date="2015" name="Data Brief">
        <title>Shoot transcriptome of the giant reed, Arundo donax.</title>
        <authorList>
            <person name="Barrero R.A."/>
            <person name="Guerrero F.D."/>
            <person name="Moolhuijzen P."/>
            <person name="Goolsby J.A."/>
            <person name="Tidwell J."/>
            <person name="Bellgard S.E."/>
            <person name="Bellgard M.I."/>
        </authorList>
    </citation>
    <scope>NUCLEOTIDE SEQUENCE</scope>
    <source>
        <tissue evidence="1">Shoot tissue taken approximately 20 cm above the soil surface</tissue>
    </source>
</reference>
<proteinExistence type="predicted"/>